<keyword evidence="3" id="KW-0067">ATP-binding</keyword>
<feature type="domain" description="Orc1-like AAA ATPase" evidence="4">
    <location>
        <begin position="19"/>
        <end position="139"/>
    </location>
</feature>
<dbReference type="PATRIC" id="fig|358396.7.peg.148"/>
<dbReference type="SUPFAM" id="SSF52540">
    <property type="entry name" value="P-loop containing nucleoside triphosphate hydrolases"/>
    <property type="match status" value="1"/>
</dbReference>
<name>M0LV68_NATLA</name>
<reference evidence="6" key="3">
    <citation type="submission" date="2017-01" db="EMBL/GenBank/DDBJ databases">
        <authorList>
            <person name="Mah S.A."/>
            <person name="Swanson W.J."/>
            <person name="Moy G.W."/>
            <person name="Vacquier V.D."/>
        </authorList>
    </citation>
    <scope>NUCLEOTIDE SEQUENCE</scope>
    <source>
        <strain evidence="6">AJ5</strain>
        <plasmid evidence="6">pHLAJ5I</plasmid>
    </source>
</reference>
<dbReference type="Pfam" id="PF22703">
    <property type="entry name" value="Cdc6_lid"/>
    <property type="match status" value="1"/>
</dbReference>
<evidence type="ECO:0000313" key="9">
    <source>
        <dbReference type="Proteomes" id="UP000186547"/>
    </source>
</evidence>
<reference evidence="7 8" key="2">
    <citation type="journal article" date="2014" name="PLoS Genet.">
        <title>Phylogenetically driven sequencing of extremely halophilic archaea reveals strategies for static and dynamic osmo-response.</title>
        <authorList>
            <person name="Becker E.A."/>
            <person name="Seitzer P.M."/>
            <person name="Tritt A."/>
            <person name="Larsen D."/>
            <person name="Krusor M."/>
            <person name="Yao A.I."/>
            <person name="Wu D."/>
            <person name="Madern D."/>
            <person name="Eisen J.A."/>
            <person name="Darling A.E."/>
            <person name="Facciotti M.T."/>
        </authorList>
    </citation>
    <scope>NUCLEOTIDE SEQUENCE [LARGE SCALE GENOMIC DNA]</scope>
    <source>
        <strain evidence="7 8">AJ5</strain>
    </source>
</reference>
<accession>M0LV68</accession>
<evidence type="ECO:0000256" key="1">
    <source>
        <dbReference type="ARBA" id="ARBA00022705"/>
    </source>
</evidence>
<dbReference type="KEGG" id="hlc:CHINAEXTREME20590"/>
<proteinExistence type="predicted"/>
<reference evidence="6 9" key="1">
    <citation type="journal article" date="2011" name="J. Bacteriol.">
        <title>Genome sequence of Halobiforma lacisalsi AJ5, an extremely halophilic archaeon which harbors a bop gene.</title>
        <authorList>
            <person name="Jiang X."/>
            <person name="Wang S."/>
            <person name="Cheng H."/>
            <person name="Huo Y."/>
            <person name="Zhang X."/>
            <person name="Zhu X."/>
            <person name="Han X."/>
            <person name="Ni P."/>
            <person name="Wu M."/>
        </authorList>
    </citation>
    <scope>NUCLEOTIDE SEQUENCE [LARGE SCALE GENOMIC DNA]</scope>
    <source>
        <strain evidence="6 9">AJ5</strain>
        <plasmid evidence="6">pHLAJ5I</plasmid>
        <plasmid evidence="9">phlaj5i</plasmid>
    </source>
</reference>
<evidence type="ECO:0000313" key="8">
    <source>
        <dbReference type="Proteomes" id="UP000011555"/>
    </source>
</evidence>
<gene>
    <name evidence="7" type="ORF">C445_00741</name>
    <name evidence="6" type="ORF">CHINAEXTREME_20590</name>
</gene>
<dbReference type="GO" id="GO:0006260">
    <property type="term" value="P:DNA replication"/>
    <property type="evidence" value="ECO:0007669"/>
    <property type="project" value="UniProtKB-KW"/>
</dbReference>
<dbReference type="Pfam" id="PF13191">
    <property type="entry name" value="AAA_16"/>
    <property type="match status" value="1"/>
</dbReference>
<dbReference type="Gene3D" id="3.40.50.300">
    <property type="entry name" value="P-loop containing nucleotide triphosphate hydrolases"/>
    <property type="match status" value="1"/>
</dbReference>
<dbReference type="eggNOG" id="arCOG00467">
    <property type="taxonomic scope" value="Archaea"/>
</dbReference>
<evidence type="ECO:0000259" key="4">
    <source>
        <dbReference type="Pfam" id="PF13191"/>
    </source>
</evidence>
<keyword evidence="2" id="KW-0547">Nucleotide-binding</keyword>
<dbReference type="AlphaFoldDB" id="M0LV68"/>
<dbReference type="Gene3D" id="1.10.8.60">
    <property type="match status" value="1"/>
</dbReference>
<evidence type="ECO:0000313" key="7">
    <source>
        <dbReference type="EMBL" id="EMA37371.1"/>
    </source>
</evidence>
<dbReference type="InterPro" id="IPR041664">
    <property type="entry name" value="AAA_16"/>
</dbReference>
<geneLocation type="plasmid" evidence="9">
    <name>phlaj5i</name>
</geneLocation>
<dbReference type="EMBL" id="AOLZ01000012">
    <property type="protein sequence ID" value="EMA37371.1"/>
    <property type="molecule type" value="Genomic_DNA"/>
</dbReference>
<dbReference type="PANTHER" id="PTHR10763:SF22">
    <property type="entry name" value="ORC1-TYPE DNA REPLICATION PROTEIN"/>
    <property type="match status" value="1"/>
</dbReference>
<dbReference type="InterPro" id="IPR027417">
    <property type="entry name" value="P-loop_NTPase"/>
</dbReference>
<dbReference type="RefSeq" id="WP_007139910.1">
    <property type="nucleotide sequence ID" value="NZ_AOLZ01000012.1"/>
</dbReference>
<evidence type="ECO:0000259" key="5">
    <source>
        <dbReference type="Pfam" id="PF22703"/>
    </source>
</evidence>
<organism evidence="7 8">
    <name type="scientific">Natronobacterium lacisalsi AJ5</name>
    <dbReference type="NCBI Taxonomy" id="358396"/>
    <lineage>
        <taxon>Archaea</taxon>
        <taxon>Methanobacteriati</taxon>
        <taxon>Methanobacteriota</taxon>
        <taxon>Stenosarchaea group</taxon>
        <taxon>Halobacteria</taxon>
        <taxon>Halobacteriales</taxon>
        <taxon>Natrialbaceae</taxon>
        <taxon>Natronobacterium</taxon>
    </lineage>
</organism>
<dbReference type="GeneID" id="30923576"/>
<dbReference type="InterPro" id="IPR055237">
    <property type="entry name" value="Cdc6_lid"/>
</dbReference>
<dbReference type="PANTHER" id="PTHR10763">
    <property type="entry name" value="CELL DIVISION CONTROL PROTEIN 6-RELATED"/>
    <property type="match status" value="1"/>
</dbReference>
<dbReference type="Proteomes" id="UP000011555">
    <property type="component" value="Unassembled WGS sequence"/>
</dbReference>
<protein>
    <submittedName>
        <fullName evidence="7">Orc1/cdc6 family replication initiation protein</fullName>
    </submittedName>
</protein>
<dbReference type="Proteomes" id="UP000186547">
    <property type="component" value="Plasmid pHLAJ5I"/>
</dbReference>
<geneLocation type="plasmid" evidence="6">
    <name>pHLAJ5I</name>
</geneLocation>
<keyword evidence="1" id="KW-0235">DNA replication</keyword>
<keyword evidence="6" id="KW-0614">Plasmid</keyword>
<sequence length="344" mass="38200">MISDYEVLQPDVQPDREVVVHRDTEIDYLTGVLEPLTHGVAPGGAFLSGPPGVGKTLVTQLAVDDLEEEAGVATAWVNCFSTHSRRTVLKRILATFENRTTLEYRSVATDDFVPQIRAAIDKPTVLVLDEADQLDDMQVVQELYGTSDLTLILISNEPWAECGAENPQLNSRMTSLQEICFESYTDAQLVSILEQRRQVGVKRGVVNDAVLEYIARESDSDARQAIALLYHTVRNAQLNNRDVTPTLVDRSKGDARSHVTRSRLSALSREQRLALEVLAESGPVTSGTLYDAYEGASDDPVTDRALRDWLSKFEKYELVTNTGPEHVPKYEVREIVLEELGISA</sequence>
<evidence type="ECO:0000313" key="6">
    <source>
        <dbReference type="EMBL" id="APX00211.1"/>
    </source>
</evidence>
<keyword evidence="8" id="KW-1185">Reference proteome</keyword>
<dbReference type="InterPro" id="IPR050311">
    <property type="entry name" value="ORC1/CDC6"/>
</dbReference>
<evidence type="ECO:0000256" key="3">
    <source>
        <dbReference type="ARBA" id="ARBA00022840"/>
    </source>
</evidence>
<feature type="domain" description="Cdc6 AAA+ ATPase-type lid" evidence="5">
    <location>
        <begin position="191"/>
        <end position="250"/>
    </location>
</feature>
<evidence type="ECO:0000256" key="2">
    <source>
        <dbReference type="ARBA" id="ARBA00022741"/>
    </source>
</evidence>
<dbReference type="GO" id="GO:0005524">
    <property type="term" value="F:ATP binding"/>
    <property type="evidence" value="ECO:0007669"/>
    <property type="project" value="UniProtKB-KW"/>
</dbReference>
<dbReference type="EMBL" id="CP019286">
    <property type="protein sequence ID" value="APX00211.1"/>
    <property type="molecule type" value="Genomic_DNA"/>
</dbReference>